<evidence type="ECO:0000313" key="1">
    <source>
        <dbReference type="EMBL" id="GFU49420.1"/>
    </source>
</evidence>
<dbReference type="AlphaFoldDB" id="A0A8X6UVU7"/>
<accession>A0A8X6UVU7</accession>
<gene>
    <name evidence="1" type="ORF">NPIL_156031</name>
</gene>
<organism evidence="1 2">
    <name type="scientific">Nephila pilipes</name>
    <name type="common">Giant wood spider</name>
    <name type="synonym">Nephila maculata</name>
    <dbReference type="NCBI Taxonomy" id="299642"/>
    <lineage>
        <taxon>Eukaryota</taxon>
        <taxon>Metazoa</taxon>
        <taxon>Ecdysozoa</taxon>
        <taxon>Arthropoda</taxon>
        <taxon>Chelicerata</taxon>
        <taxon>Arachnida</taxon>
        <taxon>Araneae</taxon>
        <taxon>Araneomorphae</taxon>
        <taxon>Entelegynae</taxon>
        <taxon>Araneoidea</taxon>
        <taxon>Nephilidae</taxon>
        <taxon>Nephila</taxon>
    </lineage>
</organism>
<keyword evidence="2" id="KW-1185">Reference proteome</keyword>
<protein>
    <submittedName>
        <fullName evidence="1">Uncharacterized protein</fullName>
    </submittedName>
</protein>
<dbReference type="EMBL" id="BMAW01037678">
    <property type="protein sequence ID" value="GFU49420.1"/>
    <property type="molecule type" value="Genomic_DNA"/>
</dbReference>
<comment type="caution">
    <text evidence="1">The sequence shown here is derived from an EMBL/GenBank/DDBJ whole genome shotgun (WGS) entry which is preliminary data.</text>
</comment>
<proteinExistence type="predicted"/>
<evidence type="ECO:0000313" key="2">
    <source>
        <dbReference type="Proteomes" id="UP000887013"/>
    </source>
</evidence>
<reference evidence="1" key="1">
    <citation type="submission" date="2020-08" db="EMBL/GenBank/DDBJ databases">
        <title>Multicomponent nature underlies the extraordinary mechanical properties of spider dragline silk.</title>
        <authorList>
            <person name="Kono N."/>
            <person name="Nakamura H."/>
            <person name="Mori M."/>
            <person name="Yoshida Y."/>
            <person name="Ohtoshi R."/>
            <person name="Malay A.D."/>
            <person name="Moran D.A.P."/>
            <person name="Tomita M."/>
            <person name="Numata K."/>
            <person name="Arakawa K."/>
        </authorList>
    </citation>
    <scope>NUCLEOTIDE SEQUENCE</scope>
</reference>
<name>A0A8X6UVU7_NEPPI</name>
<sequence length="142" mass="16427">MHESNLISTRWFPLIKSEAAVCCLITDRWVVYDKACCKDAVKFNRGIPWDERLVRSSAKGCRPAQCRLRSQPRKNPSLATVRGERKFVRQHKKEPSRRSSIWIVVCGQVCMTRHNDALRSRFPDLFELSSTFRDSEAAEQEG</sequence>
<dbReference type="Proteomes" id="UP000887013">
    <property type="component" value="Unassembled WGS sequence"/>
</dbReference>